<reference evidence="1 2" key="1">
    <citation type="journal article" date="2019" name="Int. J. Syst. Evol. Microbiol.">
        <title>The Global Catalogue of Microorganisms (GCM) 10K type strain sequencing project: providing services to taxonomists for standard genome sequencing and annotation.</title>
        <authorList>
            <consortium name="The Broad Institute Genomics Platform"/>
            <consortium name="The Broad Institute Genome Sequencing Center for Infectious Disease"/>
            <person name="Wu L."/>
            <person name="Ma J."/>
        </authorList>
    </citation>
    <scope>NUCLEOTIDE SEQUENCE [LARGE SCALE GENOMIC DNA]</scope>
    <source>
        <strain evidence="1 2">JCM 14545</strain>
    </source>
</reference>
<comment type="caution">
    <text evidence="1">The sequence shown here is derived from an EMBL/GenBank/DDBJ whole genome shotgun (WGS) entry which is preliminary data.</text>
</comment>
<evidence type="ECO:0000313" key="2">
    <source>
        <dbReference type="Proteomes" id="UP001501116"/>
    </source>
</evidence>
<dbReference type="EMBL" id="BAAANN010000020">
    <property type="protein sequence ID" value="GAA1970178.1"/>
    <property type="molecule type" value="Genomic_DNA"/>
</dbReference>
<organism evidence="1 2">
    <name type="scientific">Amycolatopsis minnesotensis</name>
    <dbReference type="NCBI Taxonomy" id="337894"/>
    <lineage>
        <taxon>Bacteria</taxon>
        <taxon>Bacillati</taxon>
        <taxon>Actinomycetota</taxon>
        <taxon>Actinomycetes</taxon>
        <taxon>Pseudonocardiales</taxon>
        <taxon>Pseudonocardiaceae</taxon>
        <taxon>Amycolatopsis</taxon>
    </lineage>
</organism>
<accession>A0ABN2RJE9</accession>
<keyword evidence="2" id="KW-1185">Reference proteome</keyword>
<gene>
    <name evidence="1" type="ORF">GCM10009754_49920</name>
</gene>
<evidence type="ECO:0000313" key="1">
    <source>
        <dbReference type="EMBL" id="GAA1970178.1"/>
    </source>
</evidence>
<protein>
    <submittedName>
        <fullName evidence="1">Uncharacterized protein</fullName>
    </submittedName>
</protein>
<sequence>MADKKRESVIAQRVGATLAVGHSPRGTVNVILVALTEQFMDMRISYIAHEDLFSSWKADEFLSKAVHEYGTYKSAELRSGNLRDGFPGDDPRISLLSAAKDDARSGWAMIRVTPPPTAGDLTTHIAVPDLDIELRAAIRARIIPDANI</sequence>
<dbReference type="RefSeq" id="WP_344423452.1">
    <property type="nucleotide sequence ID" value="NZ_BAAANN010000020.1"/>
</dbReference>
<dbReference type="Proteomes" id="UP001501116">
    <property type="component" value="Unassembled WGS sequence"/>
</dbReference>
<name>A0ABN2RJE9_9PSEU</name>
<proteinExistence type="predicted"/>